<feature type="domain" description="L,D-TPase catalytic" evidence="8">
    <location>
        <begin position="349"/>
        <end position="473"/>
    </location>
</feature>
<keyword evidence="3 6" id="KW-0133">Cell shape</keyword>
<dbReference type="EMBL" id="CP003137">
    <property type="protein sequence ID" value="AEV94557.1"/>
    <property type="molecule type" value="Genomic_DNA"/>
</dbReference>
<dbReference type="SUPFAM" id="SSF143985">
    <property type="entry name" value="L,D-transpeptidase pre-catalytic domain-like"/>
    <property type="match status" value="1"/>
</dbReference>
<keyword evidence="2" id="KW-0808">Transferase</keyword>
<dbReference type="PANTHER" id="PTHR30582">
    <property type="entry name" value="L,D-TRANSPEPTIDASE"/>
    <property type="match status" value="1"/>
</dbReference>
<dbReference type="CDD" id="cd16913">
    <property type="entry name" value="YkuD_like"/>
    <property type="match status" value="1"/>
</dbReference>
<gene>
    <name evidence="9" type="ordered locus">PECL_234</name>
</gene>
<dbReference type="UniPathway" id="UPA00219"/>
<evidence type="ECO:0000256" key="6">
    <source>
        <dbReference type="PROSITE-ProRule" id="PRU01373"/>
    </source>
</evidence>
<dbReference type="RefSeq" id="WP_014214755.1">
    <property type="nucleotide sequence ID" value="NC_016605.1"/>
</dbReference>
<keyword evidence="7" id="KW-0472">Membrane</keyword>
<keyword evidence="10" id="KW-1185">Reference proteome</keyword>
<evidence type="ECO:0000259" key="8">
    <source>
        <dbReference type="PROSITE" id="PS52029"/>
    </source>
</evidence>
<organism evidence="9 10">
    <name type="scientific">Pediococcus claussenii (strain ATCC BAA-344 / DSM 14800 / JCM 18046 / KCTC 3811 / LMG 21948 / P06)</name>
    <dbReference type="NCBI Taxonomy" id="701521"/>
    <lineage>
        <taxon>Bacteria</taxon>
        <taxon>Bacillati</taxon>
        <taxon>Bacillota</taxon>
        <taxon>Bacilli</taxon>
        <taxon>Lactobacillales</taxon>
        <taxon>Lactobacillaceae</taxon>
        <taxon>Pediococcus</taxon>
    </lineage>
</organism>
<keyword evidence="4 6" id="KW-0573">Peptidoglycan synthesis</keyword>
<feature type="transmembrane region" description="Helical" evidence="7">
    <location>
        <begin position="12"/>
        <end position="35"/>
    </location>
</feature>
<dbReference type="eggNOG" id="COG1376">
    <property type="taxonomic scope" value="Bacteria"/>
</dbReference>
<evidence type="ECO:0000256" key="5">
    <source>
        <dbReference type="ARBA" id="ARBA00023316"/>
    </source>
</evidence>
<dbReference type="InterPro" id="IPR050979">
    <property type="entry name" value="LD-transpeptidase"/>
</dbReference>
<keyword evidence="7" id="KW-0812">Transmembrane</keyword>
<dbReference type="GO" id="GO:0005576">
    <property type="term" value="C:extracellular region"/>
    <property type="evidence" value="ECO:0007669"/>
    <property type="project" value="TreeGrafter"/>
</dbReference>
<keyword evidence="7" id="KW-1133">Transmembrane helix</keyword>
<dbReference type="MEROPS" id="C82.001"/>
<sequence>MGRTNLHRNHHRVLWGITSGIIAIAAIYGIGVYHYSNSQKFIPNTVIAGVDVGGKDQATATKLVEQSVKSQTITLKDGAKKISNIKVADTGLSVNAKAFVSNSLQKQNGLTWPLQMVNVAHADKVSDGDLTIKDSDTQKFDSFSKKELKELNSDRTASKASKITLTSTGAVKLSGGSQGNYIDAHGFKKNLKATVASGKSSMDLKDSYQTPTETKANQITDQYKKIQAEDAVYDINGTKVTIPSAEIVSWLKVDTNVYGVRSLSLDDTKVSNYLNGLNDKYSTYKKSFNFKSTKQGTITVKDGNFGWEISTDVDKTTLENKILAGKSFDMQATISGSGQGLKPGEVGNTYVEVDKAAQHMWFYHNGKLELSTSVVTGLPPNQTTPTGVWFVWKKQQNAVLKGKNDNGTSYASPVKYWMPIDYTGVGLHDAPWQPTFGGDWFKTHGSHGCVNTPPSVMPKLYADVPTGTPVVVH</sequence>
<dbReference type="HOGENOM" id="CLU_022707_2_1_9"/>
<evidence type="ECO:0000256" key="7">
    <source>
        <dbReference type="SAM" id="Phobius"/>
    </source>
</evidence>
<evidence type="ECO:0000256" key="4">
    <source>
        <dbReference type="ARBA" id="ARBA00022984"/>
    </source>
</evidence>
<dbReference type="STRING" id="701521.PECL_234"/>
<reference evidence="9 10" key="1">
    <citation type="journal article" date="2012" name="J. Bacteriol.">
        <title>Complete Genome Sequence of the Beer Spoilage Organism Pediococcus claussenii ATCC BAA-344T.</title>
        <authorList>
            <person name="Pittet V."/>
            <person name="Abegunde T."/>
            <person name="Marfleet T."/>
            <person name="Haakensen M."/>
            <person name="Morrow K."/>
            <person name="Jayaprakash T."/>
            <person name="Schroeder K."/>
            <person name="Trost B."/>
            <person name="Byrns S."/>
            <person name="Bergsveinson J."/>
            <person name="Kusalik A."/>
            <person name="Ziola B."/>
        </authorList>
    </citation>
    <scope>NUCLEOTIDE SEQUENCE [LARGE SCALE GENOMIC DNA]</scope>
    <source>
        <strain evidence="9 10">ATCC BAA-344</strain>
    </source>
</reference>
<evidence type="ECO:0000313" key="10">
    <source>
        <dbReference type="Proteomes" id="UP000005444"/>
    </source>
</evidence>
<dbReference type="KEGG" id="pce:PECL_234"/>
<accession>G8PAB8</accession>
<dbReference type="Pfam" id="PF03734">
    <property type="entry name" value="YkuD"/>
    <property type="match status" value="1"/>
</dbReference>
<evidence type="ECO:0000256" key="3">
    <source>
        <dbReference type="ARBA" id="ARBA00022960"/>
    </source>
</evidence>
<feature type="active site" description="Nucleophile" evidence="6">
    <location>
        <position position="449"/>
    </location>
</feature>
<dbReference type="GO" id="GO:0071555">
    <property type="term" value="P:cell wall organization"/>
    <property type="evidence" value="ECO:0007669"/>
    <property type="project" value="UniProtKB-UniRule"/>
</dbReference>
<protein>
    <submittedName>
        <fullName evidence="9">L,D-transpeptidase catalytic domain protein</fullName>
    </submittedName>
</protein>
<dbReference type="GO" id="GO:0018104">
    <property type="term" value="P:peptidoglycan-protein cross-linking"/>
    <property type="evidence" value="ECO:0007669"/>
    <property type="project" value="TreeGrafter"/>
</dbReference>
<dbReference type="Proteomes" id="UP000005444">
    <property type="component" value="Chromosome"/>
</dbReference>
<dbReference type="PATRIC" id="fig|701521.8.peg.224"/>
<name>G8PAB8_PEDCP</name>
<dbReference type="GO" id="GO:0008360">
    <property type="term" value="P:regulation of cell shape"/>
    <property type="evidence" value="ECO:0007669"/>
    <property type="project" value="UniProtKB-UniRule"/>
</dbReference>
<dbReference type="InterPro" id="IPR005490">
    <property type="entry name" value="LD_TPept_cat_dom"/>
</dbReference>
<dbReference type="AlphaFoldDB" id="G8PAB8"/>
<evidence type="ECO:0000313" key="9">
    <source>
        <dbReference type="EMBL" id="AEV94557.1"/>
    </source>
</evidence>
<keyword evidence="5 6" id="KW-0961">Cell wall biogenesis/degradation</keyword>
<dbReference type="InterPro" id="IPR038054">
    <property type="entry name" value="LD_TPept-like_central_sf"/>
</dbReference>
<dbReference type="PANTHER" id="PTHR30582:SF33">
    <property type="entry name" value="EXPORTED PROTEIN"/>
    <property type="match status" value="1"/>
</dbReference>
<dbReference type="PROSITE" id="PS52029">
    <property type="entry name" value="LD_TPASE"/>
    <property type="match status" value="1"/>
</dbReference>
<comment type="pathway">
    <text evidence="1 6">Cell wall biogenesis; peptidoglycan biosynthesis.</text>
</comment>
<dbReference type="Gene3D" id="2.40.440.10">
    <property type="entry name" value="L,D-transpeptidase catalytic domain-like"/>
    <property type="match status" value="1"/>
</dbReference>
<dbReference type="GO" id="GO:0016740">
    <property type="term" value="F:transferase activity"/>
    <property type="evidence" value="ECO:0007669"/>
    <property type="project" value="UniProtKB-KW"/>
</dbReference>
<dbReference type="GO" id="GO:0071972">
    <property type="term" value="F:peptidoglycan L,D-transpeptidase activity"/>
    <property type="evidence" value="ECO:0007669"/>
    <property type="project" value="TreeGrafter"/>
</dbReference>
<dbReference type="InterPro" id="IPR022029">
    <property type="entry name" value="YoaR-like_PG-bd"/>
</dbReference>
<feature type="active site" description="Proton donor/acceptor" evidence="6">
    <location>
        <position position="428"/>
    </location>
</feature>
<dbReference type="SUPFAM" id="SSF141523">
    <property type="entry name" value="L,D-transpeptidase catalytic domain-like"/>
    <property type="match status" value="1"/>
</dbReference>
<evidence type="ECO:0000256" key="1">
    <source>
        <dbReference type="ARBA" id="ARBA00004752"/>
    </source>
</evidence>
<dbReference type="InterPro" id="IPR038063">
    <property type="entry name" value="Transpep_catalytic_dom"/>
</dbReference>
<dbReference type="Pfam" id="PF12229">
    <property type="entry name" value="PG_binding_4"/>
    <property type="match status" value="1"/>
</dbReference>
<evidence type="ECO:0000256" key="2">
    <source>
        <dbReference type="ARBA" id="ARBA00022679"/>
    </source>
</evidence>
<proteinExistence type="predicted"/>
<dbReference type="Gene3D" id="3.10.20.800">
    <property type="match status" value="1"/>
</dbReference>